<dbReference type="Gramene" id="Pp3c8_17600V3.2">
    <property type="protein sequence ID" value="Pp3c8_17600V3.2"/>
    <property type="gene ID" value="Pp3c8_17600"/>
</dbReference>
<protein>
    <recommendedName>
        <fullName evidence="7">Mediator complex subunit Med12 domain-containing protein</fullName>
    </recommendedName>
</protein>
<evidence type="ECO:0000256" key="3">
    <source>
        <dbReference type="ARBA" id="ARBA00023015"/>
    </source>
</evidence>
<organism evidence="8 9">
    <name type="scientific">Physcomitrium patens</name>
    <name type="common">Spreading-leaved earth moss</name>
    <name type="synonym">Physcomitrella patens</name>
    <dbReference type="NCBI Taxonomy" id="3218"/>
    <lineage>
        <taxon>Eukaryota</taxon>
        <taxon>Viridiplantae</taxon>
        <taxon>Streptophyta</taxon>
        <taxon>Embryophyta</taxon>
        <taxon>Bryophyta</taxon>
        <taxon>Bryophytina</taxon>
        <taxon>Bryopsida</taxon>
        <taxon>Funariidae</taxon>
        <taxon>Funariales</taxon>
        <taxon>Funariaceae</taxon>
        <taxon>Physcomitrium</taxon>
    </lineage>
</organism>
<keyword evidence="5" id="KW-0539">Nucleus</keyword>
<dbReference type="EMBL" id="ABEU02000008">
    <property type="status" value="NOT_ANNOTATED_CDS"/>
    <property type="molecule type" value="Genomic_DNA"/>
</dbReference>
<comment type="subcellular location">
    <subcellularLocation>
        <location evidence="1">Nucleus</location>
    </subcellularLocation>
</comment>
<feature type="compositionally biased region" description="Basic and acidic residues" evidence="6">
    <location>
        <begin position="1803"/>
        <end position="1815"/>
    </location>
</feature>
<dbReference type="GO" id="GO:0016592">
    <property type="term" value="C:mediator complex"/>
    <property type="evidence" value="ECO:0007669"/>
    <property type="project" value="InterPro"/>
</dbReference>
<evidence type="ECO:0000256" key="2">
    <source>
        <dbReference type="ARBA" id="ARBA00010289"/>
    </source>
</evidence>
<reference evidence="8 9" key="2">
    <citation type="journal article" date="2018" name="Plant J.">
        <title>The Physcomitrella patens chromosome-scale assembly reveals moss genome structure and evolution.</title>
        <authorList>
            <person name="Lang D."/>
            <person name="Ullrich K.K."/>
            <person name="Murat F."/>
            <person name="Fuchs J."/>
            <person name="Jenkins J."/>
            <person name="Haas F.B."/>
            <person name="Piednoel M."/>
            <person name="Gundlach H."/>
            <person name="Van Bel M."/>
            <person name="Meyberg R."/>
            <person name="Vives C."/>
            <person name="Morata J."/>
            <person name="Symeonidi A."/>
            <person name="Hiss M."/>
            <person name="Muchero W."/>
            <person name="Kamisugi Y."/>
            <person name="Saleh O."/>
            <person name="Blanc G."/>
            <person name="Decker E.L."/>
            <person name="van Gessel N."/>
            <person name="Grimwood J."/>
            <person name="Hayes R.D."/>
            <person name="Graham S.W."/>
            <person name="Gunter L.E."/>
            <person name="McDaniel S.F."/>
            <person name="Hoernstein S.N.W."/>
            <person name="Larsson A."/>
            <person name="Li F.W."/>
            <person name="Perroud P.F."/>
            <person name="Phillips J."/>
            <person name="Ranjan P."/>
            <person name="Rokshar D.S."/>
            <person name="Rothfels C.J."/>
            <person name="Schneider L."/>
            <person name="Shu S."/>
            <person name="Stevenson D.W."/>
            <person name="Thummler F."/>
            <person name="Tillich M."/>
            <person name="Villarreal Aguilar J.C."/>
            <person name="Widiez T."/>
            <person name="Wong G.K."/>
            <person name="Wymore A."/>
            <person name="Zhang Y."/>
            <person name="Zimmer A.D."/>
            <person name="Quatrano R.S."/>
            <person name="Mayer K.F.X."/>
            <person name="Goodstein D."/>
            <person name="Casacuberta J.M."/>
            <person name="Vandepoele K."/>
            <person name="Reski R."/>
            <person name="Cuming A.C."/>
            <person name="Tuskan G.A."/>
            <person name="Maumus F."/>
            <person name="Salse J."/>
            <person name="Schmutz J."/>
            <person name="Rensing S.A."/>
        </authorList>
    </citation>
    <scope>NUCLEOTIDE SEQUENCE [LARGE SCALE GENOMIC DNA]</scope>
    <source>
        <strain evidence="8 9">cv. Gransden 2004</strain>
    </source>
</reference>
<sequence length="2234" mass="246440">MLSRRSRKHSGGPGGSGPPPARSSDPSFQNASNFTFTSRRAIPLQPYKLRCEREPLSARLGPPDFYPPTPNCAEEILNRDTTINGYKELIDGVEESKESVHTLTNNEALWARPNVNRYKESIRKRLRELNIATIRKRKAGQVYGVPLTGQLLAKAGVFPEHRTCGEDFRKKWVEDLSQRKRLRALAEHVPHGYQRRTIFEALIKHEVPLLRATWFIKIIYLNQVKPMSIGMSAGGPDKSQSKRVDLWTKNVLEYIQTLLDDLCQAGGASGSRSQVLPTRSALVEKEPDVLTKWRYVVRLAQWHYTEGLLNRTQVVDWTLKQLQDKESLEALELLLPIVLELIDGISSSQIHSRMLIELCLQWLRKLYSSGHVPSTGDSSQNNQVADTLVKLLQYLLLVVPDTFVALDCFPLPQPVSLGGSNSSAIESSSNDLGRVNSLDEDQSIFNAKGKRKTNFEVGVDESVDLIERRTASLARAVSPTLLRNNEGRIVQALDKALEKGDIAGAYRSVYDEEFCRSDNLPTDWRADVISRTTFNLSGPVNPSELYPVRFLCEWAVCDFRDSRGIVSKIVRKQCACRDMSRVYVAVSVLRMRLAEMDLKIGSHSSDPRLPEHFHCDFPMSRGGVPVQVRSRKSKKEHAVHARMGRSLKHNDSDFLALQAYSHNSVAIHDLVYAWLDQHDLWQGDSSDRLPLLLSELVREGLFSPEAYVRQLLCNGVLDKQSSATEIARASRHRHVLQHLPFPGELIVDGESNAGQSAAFRTYRIERRVALNVLGIPRHKHQTQETGVTGFLAQREDSRCSDLKPPLHDSRGRKRSQKRNLKIVELKQLIATSLRFPEDSLRILAKQLEPKAGAGSSGSKSFASNYTEIMDATPGCEQCSRAKRQKITEGKEWIASGSAIPSTEEEENWWFKKSPPKVVENPVKLEPPVKAAPKQTTRGRPKPVRKTQSLAQMASNRIDFNQGVSTTHMLEPKVSCPMHHPCLESGIAGDLRVLGEAMKRLRVLENQLLVSWLNIQVRSLLTNQGVTSPSSQSDRRLANGGISSIKSSDTSSWRLGEEQFSILVYIMDVGNDLRTLVQLLLWLLPISGTVSSLPASHVNHGIPAYVGIRGGSPCAVGETTLLSCLQRYENVMASMDMLPQALSAAMQRAANVMAAVPGGRAGCSALLCYVRDLLRKYGSLASVQAWEKCWKASCDQRLRAELEALKAGDGEGGFGLVSSMGDDRDDPIPPRLIGRLVRYGNVMKDIIQRNADAATQVIINKGREGGEDFMEDVFRHGHTLVVSVMNTVRQNSGGVSQNDAALVANAVSTIVNHAGQSVANVLENLGYNLSGEITATATSALQSGRRILQFYVYCLNLLKSAIDDRQIRMMEVAIANEANIIVQAGVGQFLGRSPRSQFHLSPEISDTNSTLANDSGGTLGRPTMAASAILALVAGLVVNGVTSLERMVSVLRVKDGLENLHLQKSGGLNANGKVSVMGGSAKAESVPEAHIHWFWVLIGDCRTILDGLVADLLGEPAVLGLARLQRSMALVTVFPPAYAIFAVALRRQQTIFANSMSREEAIIQAVTAAVNDIIAHEPFRDVCLRDTAALYRCMSLDPGEVKYAAMLDLQGFELYKKVSAMVPLRARLFLHALLDRKMPEDDMRGQNHTLNGPGQIEQVVQVLDELQAATFHWQWVELRLLLNEQVILEKLKIHPQSAQDAVQAAMQGPDRQQLDECEKTFTEVVLTRLLVRPDAAALYSEVVHLLGKALEDYLILHVKWVLENNDMLLGRKSLRQLLHNIAAKSFSIRPRQARTWDWQPPKQPHRDLAEMSEKKQASLQVGANSPEEGELEEEAMDWQKSDEKSFQQSSRAFSGSSCKPFATEKALADLVLPCLARSSLENRSGFAFELVKEMNNLEQHISNLTRSSGRPAASALPGSDGILGSKGSSVRRGPRIGMDVGSPGLGRRLTGSISEAVPVSLAALQTSVWLRLQFLLPLLPIILTEREQQSGPNKRQTLAPVLLRLLGTRAVQEEADVSCCWDPSSSNDFERNSQATSAAAAASACEPLFDRLLSILHALLSNTWPVWLKPRKISVKPLRDIPPFDKETAERMQVDLEHMQLPCGIRGRLQAAFPLLPPTPVTTVSAAPPQVPAAVFSLLQARGSNSTPASTMYPGSAQKSLYPAENNVGKLKAVALPDSEMEVDPWTLLEDGVGASNGPIGGGEVGNLKACAWLKGAVRIRRTDLTYIGAVDEES</sequence>
<evidence type="ECO:0000256" key="5">
    <source>
        <dbReference type="ARBA" id="ARBA00023242"/>
    </source>
</evidence>
<dbReference type="GO" id="GO:0006357">
    <property type="term" value="P:regulation of transcription by RNA polymerase II"/>
    <property type="evidence" value="ECO:0007669"/>
    <property type="project" value="InterPro"/>
</dbReference>
<evidence type="ECO:0000256" key="6">
    <source>
        <dbReference type="SAM" id="MobiDB-lite"/>
    </source>
</evidence>
<evidence type="ECO:0000313" key="8">
    <source>
        <dbReference type="EnsemblPlants" id="Pp3c8_17600V3.2"/>
    </source>
</evidence>
<evidence type="ECO:0000259" key="7">
    <source>
        <dbReference type="SMART" id="SM01281"/>
    </source>
</evidence>
<feature type="compositionally biased region" description="Acidic residues" evidence="6">
    <location>
        <begin position="1826"/>
        <end position="1835"/>
    </location>
</feature>
<feature type="region of interest" description="Disordered" evidence="6">
    <location>
        <begin position="1"/>
        <end position="35"/>
    </location>
</feature>
<keyword evidence="9" id="KW-1185">Reference proteome</keyword>
<feature type="domain" description="Mediator complex subunit Med12" evidence="7">
    <location>
        <begin position="156"/>
        <end position="217"/>
    </location>
</feature>
<dbReference type="SMART" id="SM01281">
    <property type="entry name" value="Med12"/>
    <property type="match status" value="1"/>
</dbReference>
<feature type="region of interest" description="Disordered" evidence="6">
    <location>
        <begin position="795"/>
        <end position="816"/>
    </location>
</feature>
<dbReference type="PANTHER" id="PTHR46567">
    <property type="entry name" value="MEDIATOR OF RNA POLYMERASE II TRANSCRIPTION SUBUNIT 12"/>
    <property type="match status" value="1"/>
</dbReference>
<evidence type="ECO:0000256" key="4">
    <source>
        <dbReference type="ARBA" id="ARBA00023163"/>
    </source>
</evidence>
<feature type="region of interest" description="Disordered" evidence="6">
    <location>
        <begin position="1906"/>
        <end position="1927"/>
    </location>
</feature>
<dbReference type="Proteomes" id="UP000006727">
    <property type="component" value="Chromosome 8"/>
</dbReference>
<reference evidence="8 9" key="1">
    <citation type="journal article" date="2008" name="Science">
        <title>The Physcomitrella genome reveals evolutionary insights into the conquest of land by plants.</title>
        <authorList>
            <person name="Rensing S."/>
            <person name="Lang D."/>
            <person name="Zimmer A."/>
            <person name="Terry A."/>
            <person name="Salamov A."/>
            <person name="Shapiro H."/>
            <person name="Nishiyama T."/>
            <person name="Perroud P.-F."/>
            <person name="Lindquist E."/>
            <person name="Kamisugi Y."/>
            <person name="Tanahashi T."/>
            <person name="Sakakibara K."/>
            <person name="Fujita T."/>
            <person name="Oishi K."/>
            <person name="Shin-I T."/>
            <person name="Kuroki Y."/>
            <person name="Toyoda A."/>
            <person name="Suzuki Y."/>
            <person name="Hashimoto A."/>
            <person name="Yamaguchi K."/>
            <person name="Sugano A."/>
            <person name="Kohara Y."/>
            <person name="Fujiyama A."/>
            <person name="Anterola A."/>
            <person name="Aoki S."/>
            <person name="Ashton N."/>
            <person name="Barbazuk W.B."/>
            <person name="Barker E."/>
            <person name="Bennetzen J."/>
            <person name="Bezanilla M."/>
            <person name="Blankenship R."/>
            <person name="Cho S.H."/>
            <person name="Dutcher S."/>
            <person name="Estelle M."/>
            <person name="Fawcett J.A."/>
            <person name="Gundlach H."/>
            <person name="Hanada K."/>
            <person name="Heyl A."/>
            <person name="Hicks K.A."/>
            <person name="Hugh J."/>
            <person name="Lohr M."/>
            <person name="Mayer K."/>
            <person name="Melkozernov A."/>
            <person name="Murata T."/>
            <person name="Nelson D."/>
            <person name="Pils B."/>
            <person name="Prigge M."/>
            <person name="Reiss B."/>
            <person name="Renner T."/>
            <person name="Rombauts S."/>
            <person name="Rushton P."/>
            <person name="Sanderfoot A."/>
            <person name="Schween G."/>
            <person name="Shiu S.-H."/>
            <person name="Stueber K."/>
            <person name="Theodoulou F.L."/>
            <person name="Tu H."/>
            <person name="Van de Peer Y."/>
            <person name="Verrier P.J."/>
            <person name="Waters E."/>
            <person name="Wood A."/>
            <person name="Yang L."/>
            <person name="Cove D."/>
            <person name="Cuming A."/>
            <person name="Hasebe M."/>
            <person name="Lucas S."/>
            <person name="Mishler D.B."/>
            <person name="Reski R."/>
            <person name="Grigoriev I."/>
            <person name="Quatrano R.S."/>
            <person name="Boore J.L."/>
        </authorList>
    </citation>
    <scope>NUCLEOTIDE SEQUENCE [LARGE SCALE GENOMIC DNA]</scope>
    <source>
        <strain evidence="8 9">cv. Gransden 2004</strain>
    </source>
</reference>
<feature type="compositionally biased region" description="Basic residues" evidence="6">
    <location>
        <begin position="1"/>
        <end position="10"/>
    </location>
</feature>
<dbReference type="EnsemblPlants" id="Pp3c8_17600V3.2">
    <property type="protein sequence ID" value="Pp3c8_17600V3.2"/>
    <property type="gene ID" value="Pp3c8_17600"/>
</dbReference>
<accession>A0A7I4EK95</accession>
<dbReference type="GO" id="GO:0003712">
    <property type="term" value="F:transcription coregulator activity"/>
    <property type="evidence" value="ECO:0007669"/>
    <property type="project" value="InterPro"/>
</dbReference>
<proteinExistence type="inferred from homology"/>
<gene>
    <name evidence="8" type="primary">LOC112285441</name>
</gene>
<dbReference type="Pfam" id="PF09497">
    <property type="entry name" value="Med12"/>
    <property type="match status" value="1"/>
</dbReference>
<reference evidence="8" key="3">
    <citation type="submission" date="2020-12" db="UniProtKB">
        <authorList>
            <consortium name="EnsemblPlants"/>
        </authorList>
    </citation>
    <scope>IDENTIFICATION</scope>
</reference>
<keyword evidence="4" id="KW-0804">Transcription</keyword>
<evidence type="ECO:0000313" key="9">
    <source>
        <dbReference type="Proteomes" id="UP000006727"/>
    </source>
</evidence>
<evidence type="ECO:0000256" key="1">
    <source>
        <dbReference type="ARBA" id="ARBA00004123"/>
    </source>
</evidence>
<keyword evidence="3" id="KW-0805">Transcription regulation</keyword>
<dbReference type="InterPro" id="IPR019035">
    <property type="entry name" value="Mediator_Med12"/>
</dbReference>
<feature type="compositionally biased region" description="Basic and acidic residues" evidence="6">
    <location>
        <begin position="795"/>
        <end position="809"/>
    </location>
</feature>
<name>A0A7I4EK95_PHYPA</name>
<dbReference type="PANTHER" id="PTHR46567:SF1">
    <property type="entry name" value="MEDIATOR OF RNA POLYMERASE II TRANSCRIPTION SUBUNIT 12"/>
    <property type="match status" value="1"/>
</dbReference>
<comment type="similarity">
    <text evidence="2">Belongs to the Mediator complex subunit 12 family.</text>
</comment>
<feature type="region of interest" description="Disordered" evidence="6">
    <location>
        <begin position="1792"/>
        <end position="1845"/>
    </location>
</feature>